<evidence type="ECO:0000313" key="2">
    <source>
        <dbReference type="EMBL" id="KIY64201.1"/>
    </source>
</evidence>
<gene>
    <name evidence="2" type="ORF">CYLTODRAFT_381216</name>
</gene>
<evidence type="ECO:0008006" key="4">
    <source>
        <dbReference type="Google" id="ProtNLM"/>
    </source>
</evidence>
<dbReference type="STRING" id="1314674.A0A0D7B3W0"/>
<evidence type="ECO:0000313" key="3">
    <source>
        <dbReference type="Proteomes" id="UP000054007"/>
    </source>
</evidence>
<accession>A0A0D7B3W0</accession>
<dbReference type="SUPFAM" id="SSF51182">
    <property type="entry name" value="RmlC-like cupins"/>
    <property type="match status" value="1"/>
</dbReference>
<reference evidence="2 3" key="1">
    <citation type="journal article" date="2015" name="Fungal Genet. Biol.">
        <title>Evolution of novel wood decay mechanisms in Agaricales revealed by the genome sequences of Fistulina hepatica and Cylindrobasidium torrendii.</title>
        <authorList>
            <person name="Floudas D."/>
            <person name="Held B.W."/>
            <person name="Riley R."/>
            <person name="Nagy L.G."/>
            <person name="Koehler G."/>
            <person name="Ransdell A.S."/>
            <person name="Younus H."/>
            <person name="Chow J."/>
            <person name="Chiniquy J."/>
            <person name="Lipzen A."/>
            <person name="Tritt A."/>
            <person name="Sun H."/>
            <person name="Haridas S."/>
            <person name="LaButti K."/>
            <person name="Ohm R.A."/>
            <person name="Kues U."/>
            <person name="Blanchette R.A."/>
            <person name="Grigoriev I.V."/>
            <person name="Minto R.E."/>
            <person name="Hibbett D.S."/>
        </authorList>
    </citation>
    <scope>NUCLEOTIDE SEQUENCE [LARGE SCALE GENOMIC DNA]</scope>
    <source>
        <strain evidence="2 3">FP15055 ss-10</strain>
    </source>
</reference>
<dbReference type="Gene3D" id="2.60.120.10">
    <property type="entry name" value="Jelly Rolls"/>
    <property type="match status" value="1"/>
</dbReference>
<dbReference type="InterPro" id="IPR047142">
    <property type="entry name" value="OryJ/VirC-like"/>
</dbReference>
<sequence>MALPEAQNIRRVITGHDAQGVANIQIDQPLEWTELPQFSAKGSAVWVVDDGLPTNDNNSNEDGARRPLDPGNLTPKDGPGAFLNATRLAPGGTTAMHRTSSQDYNILTQGELVLVMEDGSETHLRTPGDSVVMRGGLHAWKNPSQTQWAQWVTVLVSAKPVVIEGKTLDPMVKS</sequence>
<evidence type="ECO:0000256" key="1">
    <source>
        <dbReference type="SAM" id="MobiDB-lite"/>
    </source>
</evidence>
<dbReference type="CDD" id="cd02231">
    <property type="entry name" value="cupin_BLL6423-like"/>
    <property type="match status" value="1"/>
</dbReference>
<protein>
    <recommendedName>
        <fullName evidence="4">Cupin 2 conserved barrel domain-containing protein</fullName>
    </recommendedName>
</protein>
<proteinExistence type="predicted"/>
<dbReference type="PANTHER" id="PTHR36156">
    <property type="entry name" value="SLR2101 PROTEIN"/>
    <property type="match status" value="1"/>
</dbReference>
<dbReference type="Proteomes" id="UP000054007">
    <property type="component" value="Unassembled WGS sequence"/>
</dbReference>
<dbReference type="InterPro" id="IPR011051">
    <property type="entry name" value="RmlC_Cupin_sf"/>
</dbReference>
<dbReference type="OrthoDB" id="5840532at2759"/>
<dbReference type="PANTHER" id="PTHR36156:SF2">
    <property type="entry name" value="CUPIN TYPE-2 DOMAIN-CONTAINING PROTEIN"/>
    <property type="match status" value="1"/>
</dbReference>
<name>A0A0D7B3W0_9AGAR</name>
<dbReference type="AlphaFoldDB" id="A0A0D7B3W0"/>
<keyword evidence="3" id="KW-1185">Reference proteome</keyword>
<feature type="region of interest" description="Disordered" evidence="1">
    <location>
        <begin position="49"/>
        <end position="78"/>
    </location>
</feature>
<dbReference type="EMBL" id="KN880649">
    <property type="protein sequence ID" value="KIY64201.1"/>
    <property type="molecule type" value="Genomic_DNA"/>
</dbReference>
<dbReference type="InterPro" id="IPR014710">
    <property type="entry name" value="RmlC-like_jellyroll"/>
</dbReference>
<organism evidence="2 3">
    <name type="scientific">Cylindrobasidium torrendii FP15055 ss-10</name>
    <dbReference type="NCBI Taxonomy" id="1314674"/>
    <lineage>
        <taxon>Eukaryota</taxon>
        <taxon>Fungi</taxon>
        <taxon>Dikarya</taxon>
        <taxon>Basidiomycota</taxon>
        <taxon>Agaricomycotina</taxon>
        <taxon>Agaricomycetes</taxon>
        <taxon>Agaricomycetidae</taxon>
        <taxon>Agaricales</taxon>
        <taxon>Marasmiineae</taxon>
        <taxon>Physalacriaceae</taxon>
        <taxon>Cylindrobasidium</taxon>
    </lineage>
</organism>